<feature type="region of interest" description="Disordered" evidence="8">
    <location>
        <begin position="161"/>
        <end position="239"/>
    </location>
</feature>
<feature type="domain" description="UBC core" evidence="9">
    <location>
        <begin position="10"/>
        <end position="158"/>
    </location>
</feature>
<evidence type="ECO:0000256" key="3">
    <source>
        <dbReference type="ARBA" id="ARBA00022741"/>
    </source>
</evidence>
<dbReference type="Gene3D" id="3.10.110.10">
    <property type="entry name" value="Ubiquitin Conjugating Enzyme"/>
    <property type="match status" value="1"/>
</dbReference>
<dbReference type="Pfam" id="PF00179">
    <property type="entry name" value="UQ_con"/>
    <property type="match status" value="1"/>
</dbReference>
<proteinExistence type="inferred from homology"/>
<evidence type="ECO:0000259" key="9">
    <source>
        <dbReference type="PROSITE" id="PS50127"/>
    </source>
</evidence>
<keyword evidence="3 7" id="KW-0547">Nucleotide-binding</keyword>
<dbReference type="Proteomes" id="UP001162060">
    <property type="component" value="Unassembled WGS sequence"/>
</dbReference>
<dbReference type="AlphaFoldDB" id="A0AAV1U247"/>
<feature type="compositionally biased region" description="Basic residues" evidence="8">
    <location>
        <begin position="225"/>
        <end position="239"/>
    </location>
</feature>
<keyword evidence="5 7" id="KW-0067">ATP-binding</keyword>
<dbReference type="InterPro" id="IPR050113">
    <property type="entry name" value="Ub_conjugating_enzyme"/>
</dbReference>
<evidence type="ECO:0000256" key="2">
    <source>
        <dbReference type="ARBA" id="ARBA00022679"/>
    </source>
</evidence>
<dbReference type="InterPro" id="IPR023313">
    <property type="entry name" value="UBQ-conjugating_AS"/>
</dbReference>
<comment type="caution">
    <text evidence="10">The sequence shown here is derived from an EMBL/GenBank/DDBJ whole genome shotgun (WGS) entry which is preliminary data.</text>
</comment>
<dbReference type="PROSITE" id="PS00183">
    <property type="entry name" value="UBC_1"/>
    <property type="match status" value="1"/>
</dbReference>
<protein>
    <recommendedName>
        <fullName evidence="1">E2 ubiquitin-conjugating enzyme</fullName>
        <ecNumber evidence="1">2.3.2.23</ecNumber>
    </recommendedName>
</protein>
<evidence type="ECO:0000313" key="11">
    <source>
        <dbReference type="Proteomes" id="UP001162060"/>
    </source>
</evidence>
<name>A0AAV1U247_9STRA</name>
<evidence type="ECO:0000256" key="8">
    <source>
        <dbReference type="SAM" id="MobiDB-lite"/>
    </source>
</evidence>
<dbReference type="PROSITE" id="PS50127">
    <property type="entry name" value="UBC_2"/>
    <property type="match status" value="1"/>
</dbReference>
<dbReference type="EMBL" id="CAKLBY020000109">
    <property type="protein sequence ID" value="CAK7927403.1"/>
    <property type="molecule type" value="Genomic_DNA"/>
</dbReference>
<dbReference type="GO" id="GO:0061631">
    <property type="term" value="F:ubiquitin conjugating enzyme activity"/>
    <property type="evidence" value="ECO:0007669"/>
    <property type="project" value="UniProtKB-EC"/>
</dbReference>
<sequence>MLTRETLPFQVAQRVSRELRKLVTDPLDGIRYIPQEKEQLNEIFAEIRGPEDTPYEKGYFSVKLTLTENFPEQPPRGVFLTKIFHPNVSQPAGEICVNTLKKDWQPMLGLSHVLQVVRCLLIVPFPESSLNDEAGKLFLESYDEYARRAKLWTDIHAPKRSALANEEAGETSGEEEKKNNEVVSNQTDSQHKRSADGSVEIGLDAILSTPLKKAKTSGSNPGSSLKKKKANKKKELKRL</sequence>
<comment type="similarity">
    <text evidence="7">Belongs to the ubiquitin-conjugating enzyme family.</text>
</comment>
<keyword evidence="4 7" id="KW-0833">Ubl conjugation pathway</keyword>
<dbReference type="CDD" id="cd23804">
    <property type="entry name" value="UBCc_UBE2S"/>
    <property type="match status" value="1"/>
</dbReference>
<organism evidence="10 11">
    <name type="scientific">Peronospora matthiolae</name>
    <dbReference type="NCBI Taxonomy" id="2874970"/>
    <lineage>
        <taxon>Eukaryota</taxon>
        <taxon>Sar</taxon>
        <taxon>Stramenopiles</taxon>
        <taxon>Oomycota</taxon>
        <taxon>Peronosporomycetes</taxon>
        <taxon>Peronosporales</taxon>
        <taxon>Peronosporaceae</taxon>
        <taxon>Peronospora</taxon>
    </lineage>
</organism>
<dbReference type="InterPro" id="IPR000608">
    <property type="entry name" value="UBC"/>
</dbReference>
<dbReference type="PANTHER" id="PTHR24067">
    <property type="entry name" value="UBIQUITIN-CONJUGATING ENZYME E2"/>
    <property type="match status" value="1"/>
</dbReference>
<gene>
    <name evidence="10" type="ORF">PM001_LOCUS12553</name>
</gene>
<evidence type="ECO:0000256" key="1">
    <source>
        <dbReference type="ARBA" id="ARBA00012486"/>
    </source>
</evidence>
<evidence type="ECO:0000256" key="5">
    <source>
        <dbReference type="ARBA" id="ARBA00022840"/>
    </source>
</evidence>
<evidence type="ECO:0000313" key="10">
    <source>
        <dbReference type="EMBL" id="CAK7927403.1"/>
    </source>
</evidence>
<reference evidence="10" key="1">
    <citation type="submission" date="2024-01" db="EMBL/GenBank/DDBJ databases">
        <authorList>
            <person name="Webb A."/>
        </authorList>
    </citation>
    <scope>NUCLEOTIDE SEQUENCE</scope>
    <source>
        <strain evidence="10">Pm1</strain>
    </source>
</reference>
<dbReference type="SMART" id="SM00212">
    <property type="entry name" value="UBCc"/>
    <property type="match status" value="1"/>
</dbReference>
<feature type="active site" description="Glycyl thioester intermediate" evidence="6">
    <location>
        <position position="96"/>
    </location>
</feature>
<dbReference type="InterPro" id="IPR016135">
    <property type="entry name" value="UBQ-conjugating_enzyme/RWD"/>
</dbReference>
<evidence type="ECO:0000256" key="6">
    <source>
        <dbReference type="PROSITE-ProRule" id="PRU10133"/>
    </source>
</evidence>
<dbReference type="GO" id="GO:0005524">
    <property type="term" value="F:ATP binding"/>
    <property type="evidence" value="ECO:0007669"/>
    <property type="project" value="UniProtKB-UniRule"/>
</dbReference>
<accession>A0AAV1U247</accession>
<evidence type="ECO:0000256" key="4">
    <source>
        <dbReference type="ARBA" id="ARBA00022786"/>
    </source>
</evidence>
<evidence type="ECO:0000256" key="7">
    <source>
        <dbReference type="RuleBase" id="RU362109"/>
    </source>
</evidence>
<keyword evidence="2" id="KW-0808">Transferase</keyword>
<dbReference type="EC" id="2.3.2.23" evidence="1"/>
<dbReference type="FunFam" id="3.10.110.10:FF:000031">
    <property type="entry name" value="Ubiquitin-conjugating enzyme E2 22"/>
    <property type="match status" value="1"/>
</dbReference>
<dbReference type="SUPFAM" id="SSF54495">
    <property type="entry name" value="UBC-like"/>
    <property type="match status" value="1"/>
</dbReference>